<feature type="region of interest" description="Disordered" evidence="6">
    <location>
        <begin position="374"/>
        <end position="395"/>
    </location>
</feature>
<dbReference type="PANTHER" id="PTHR10010">
    <property type="entry name" value="SOLUTE CARRIER FAMILY 34 SODIUM PHOSPHATE , MEMBER 2-RELATED"/>
    <property type="match status" value="1"/>
</dbReference>
<keyword evidence="9" id="KW-1185">Reference proteome</keyword>
<gene>
    <name evidence="8" type="ORF">QWZ15_07110</name>
</gene>
<feature type="transmembrane region" description="Helical" evidence="7">
    <location>
        <begin position="14"/>
        <end position="36"/>
    </location>
</feature>
<keyword evidence="4 7" id="KW-1133">Transmembrane helix</keyword>
<keyword evidence="5 7" id="KW-0472">Membrane</keyword>
<evidence type="ECO:0000256" key="5">
    <source>
        <dbReference type="ARBA" id="ARBA00023136"/>
    </source>
</evidence>
<dbReference type="Proteomes" id="UP001236663">
    <property type="component" value="Unassembled WGS sequence"/>
</dbReference>
<keyword evidence="2" id="KW-1003">Cell membrane</keyword>
<dbReference type="RefSeq" id="WP_163385139.1">
    <property type="nucleotide sequence ID" value="NZ_JAUFQS010000006.1"/>
</dbReference>
<feature type="transmembrane region" description="Helical" evidence="7">
    <location>
        <begin position="347"/>
        <end position="367"/>
    </location>
</feature>
<evidence type="ECO:0000256" key="6">
    <source>
        <dbReference type="SAM" id="MobiDB-lite"/>
    </source>
</evidence>
<feature type="transmembrane region" description="Helical" evidence="7">
    <location>
        <begin position="138"/>
        <end position="161"/>
    </location>
</feature>
<feature type="transmembrane region" description="Helical" evidence="7">
    <location>
        <begin position="193"/>
        <end position="221"/>
    </location>
</feature>
<evidence type="ECO:0000256" key="1">
    <source>
        <dbReference type="ARBA" id="ARBA00004651"/>
    </source>
</evidence>
<dbReference type="InterPro" id="IPR003841">
    <property type="entry name" value="Na/Pi_transpt"/>
</dbReference>
<evidence type="ECO:0000313" key="8">
    <source>
        <dbReference type="EMBL" id="MDN3687589.1"/>
    </source>
</evidence>
<proteinExistence type="predicted"/>
<dbReference type="EMBL" id="JAUFQS010000006">
    <property type="protein sequence ID" value="MDN3687589.1"/>
    <property type="molecule type" value="Genomic_DNA"/>
</dbReference>
<evidence type="ECO:0000256" key="7">
    <source>
        <dbReference type="SAM" id="Phobius"/>
    </source>
</evidence>
<sequence length="395" mass="43032">MTTTSAGKSYKKNLILAVTVIFGLLLFMFSIDFLTYSLAKLNNEIANTLFMATSNPFVGLFIGLLTTALIQSSSTVSAMVVVLVASGNLSLTQAVPLIMGANIGTTLTSTLVAFGYIMKKKSFRKALSAGVLHDLFNIITVLILLPLEVYFGLLSKIAAWITRGLGAGSNTFDGNLSYQGFFLRPLSYYLAEWLHWPLFGLLVGILLLVGSIKVLSALAYRSLITPNFKKIRKHIFSFPYRSFAYGMFFTAAVQSSTITTSLMVTAVATGKVALRKVFPFIMGANLGTTITAVIAALYKTEAAISVAIVHVLFNLIGSLLFLPFPALREIPVILARNFGKKTANTRFLGFAYILLTFFIIPFFLIYFNQSDVDKATDSPSDVPKTEEVGSINNDS</sequence>
<evidence type="ECO:0000256" key="2">
    <source>
        <dbReference type="ARBA" id="ARBA00022475"/>
    </source>
</evidence>
<feature type="transmembrane region" description="Helical" evidence="7">
    <location>
        <begin position="57"/>
        <end position="85"/>
    </location>
</feature>
<organism evidence="8 9">
    <name type="scientific">Cyclobacterium jeungdonense</name>
    <dbReference type="NCBI Taxonomy" id="708087"/>
    <lineage>
        <taxon>Bacteria</taxon>
        <taxon>Pseudomonadati</taxon>
        <taxon>Bacteroidota</taxon>
        <taxon>Cytophagia</taxon>
        <taxon>Cytophagales</taxon>
        <taxon>Cyclobacteriaceae</taxon>
        <taxon>Cyclobacterium</taxon>
    </lineage>
</organism>
<evidence type="ECO:0000313" key="9">
    <source>
        <dbReference type="Proteomes" id="UP001236663"/>
    </source>
</evidence>
<evidence type="ECO:0000256" key="4">
    <source>
        <dbReference type="ARBA" id="ARBA00022989"/>
    </source>
</evidence>
<reference evidence="9" key="1">
    <citation type="journal article" date="2019" name="Int. J. Syst. Evol. Microbiol.">
        <title>The Global Catalogue of Microorganisms (GCM) 10K type strain sequencing project: providing services to taxonomists for standard genome sequencing and annotation.</title>
        <authorList>
            <consortium name="The Broad Institute Genomics Platform"/>
            <consortium name="The Broad Institute Genome Sequencing Center for Infectious Disease"/>
            <person name="Wu L."/>
            <person name="Ma J."/>
        </authorList>
    </citation>
    <scope>NUCLEOTIDE SEQUENCE [LARGE SCALE GENOMIC DNA]</scope>
    <source>
        <strain evidence="9">CECT 7706</strain>
    </source>
</reference>
<evidence type="ECO:0000256" key="3">
    <source>
        <dbReference type="ARBA" id="ARBA00022692"/>
    </source>
</evidence>
<name>A0ABT8C4A5_9BACT</name>
<keyword evidence="3 7" id="KW-0812">Transmembrane</keyword>
<dbReference type="PANTHER" id="PTHR10010:SF46">
    <property type="entry name" value="SODIUM-DEPENDENT PHOSPHATE TRANSPORT PROTEIN 2B"/>
    <property type="match status" value="1"/>
</dbReference>
<comment type="subcellular location">
    <subcellularLocation>
        <location evidence="1">Cell membrane</location>
        <topology evidence="1">Multi-pass membrane protein</topology>
    </subcellularLocation>
</comment>
<feature type="transmembrane region" description="Helical" evidence="7">
    <location>
        <begin position="97"/>
        <end position="117"/>
    </location>
</feature>
<dbReference type="NCBIfam" id="NF037997">
    <property type="entry name" value="Na_Pi_symport"/>
    <property type="match status" value="2"/>
</dbReference>
<comment type="caution">
    <text evidence="8">The sequence shown here is derived from an EMBL/GenBank/DDBJ whole genome shotgun (WGS) entry which is preliminary data.</text>
</comment>
<protein>
    <submittedName>
        <fullName evidence="8">Na/Pi symporter</fullName>
    </submittedName>
</protein>
<accession>A0ABT8C4A5</accession>
<feature type="transmembrane region" description="Helical" evidence="7">
    <location>
        <begin position="277"/>
        <end position="298"/>
    </location>
</feature>
<feature type="transmembrane region" description="Helical" evidence="7">
    <location>
        <begin position="242"/>
        <end position="265"/>
    </location>
</feature>
<dbReference type="Pfam" id="PF02690">
    <property type="entry name" value="Na_Pi_cotrans"/>
    <property type="match status" value="2"/>
</dbReference>
<feature type="transmembrane region" description="Helical" evidence="7">
    <location>
        <begin position="305"/>
        <end position="327"/>
    </location>
</feature>